<evidence type="ECO:0000313" key="2">
    <source>
        <dbReference type="Proteomes" id="UP000789405"/>
    </source>
</evidence>
<gene>
    <name evidence="1" type="ORF">DERYTH_LOCUS12723</name>
</gene>
<protein>
    <submittedName>
        <fullName evidence="1">23752_t:CDS:1</fullName>
    </submittedName>
</protein>
<keyword evidence="2" id="KW-1185">Reference proteome</keyword>
<dbReference type="EMBL" id="CAJVPY010008486">
    <property type="protein sequence ID" value="CAG8696687.1"/>
    <property type="molecule type" value="Genomic_DNA"/>
</dbReference>
<sequence>MAYRSVLVKSPGSIWVSVFEEGKRLEWPLAGRTWSTGKGHLWVGGFPLGFIPIAEMATIPYESRFRKEPPLFYLHWRTIKLLQNRGQPPAIDRDIQDIPSYNQTFKSIAYADDLIIGVGSSLAGDI</sequence>
<name>A0A9N9EYR7_9GLOM</name>
<accession>A0A9N9EYR7</accession>
<dbReference type="AlphaFoldDB" id="A0A9N9EYR7"/>
<proteinExistence type="predicted"/>
<organism evidence="1 2">
    <name type="scientific">Dentiscutata erythropus</name>
    <dbReference type="NCBI Taxonomy" id="1348616"/>
    <lineage>
        <taxon>Eukaryota</taxon>
        <taxon>Fungi</taxon>
        <taxon>Fungi incertae sedis</taxon>
        <taxon>Mucoromycota</taxon>
        <taxon>Glomeromycotina</taxon>
        <taxon>Glomeromycetes</taxon>
        <taxon>Diversisporales</taxon>
        <taxon>Gigasporaceae</taxon>
        <taxon>Dentiscutata</taxon>
    </lineage>
</organism>
<evidence type="ECO:0000313" key="1">
    <source>
        <dbReference type="EMBL" id="CAG8696687.1"/>
    </source>
</evidence>
<dbReference type="Proteomes" id="UP000789405">
    <property type="component" value="Unassembled WGS sequence"/>
</dbReference>
<reference evidence="1" key="1">
    <citation type="submission" date="2021-06" db="EMBL/GenBank/DDBJ databases">
        <authorList>
            <person name="Kallberg Y."/>
            <person name="Tangrot J."/>
            <person name="Rosling A."/>
        </authorList>
    </citation>
    <scope>NUCLEOTIDE SEQUENCE</scope>
    <source>
        <strain evidence="1">MA453B</strain>
    </source>
</reference>
<comment type="caution">
    <text evidence="1">The sequence shown here is derived from an EMBL/GenBank/DDBJ whole genome shotgun (WGS) entry which is preliminary data.</text>
</comment>